<keyword evidence="9" id="KW-1185">Reference proteome</keyword>
<dbReference type="Pfam" id="PF20684">
    <property type="entry name" value="Fung_rhodopsin"/>
    <property type="match status" value="1"/>
</dbReference>
<dbReference type="OrthoDB" id="4682787at2759"/>
<dbReference type="PANTHER" id="PTHR33048:SF108">
    <property type="entry name" value="INTEGRAL MEMBRANE PROTEIN"/>
    <property type="match status" value="1"/>
</dbReference>
<evidence type="ECO:0000259" key="7">
    <source>
        <dbReference type="Pfam" id="PF20684"/>
    </source>
</evidence>
<feature type="transmembrane region" description="Helical" evidence="6">
    <location>
        <begin position="232"/>
        <end position="254"/>
    </location>
</feature>
<comment type="subcellular location">
    <subcellularLocation>
        <location evidence="1">Membrane</location>
        <topology evidence="1">Multi-pass membrane protein</topology>
    </subcellularLocation>
</comment>
<evidence type="ECO:0000256" key="6">
    <source>
        <dbReference type="SAM" id="Phobius"/>
    </source>
</evidence>
<feature type="transmembrane region" description="Helical" evidence="6">
    <location>
        <begin position="41"/>
        <end position="61"/>
    </location>
</feature>
<evidence type="ECO:0000313" key="9">
    <source>
        <dbReference type="Proteomes" id="UP000813385"/>
    </source>
</evidence>
<evidence type="ECO:0000313" key="8">
    <source>
        <dbReference type="EMBL" id="KAH7358875.1"/>
    </source>
</evidence>
<feature type="domain" description="Rhodopsin" evidence="7">
    <location>
        <begin position="57"/>
        <end position="292"/>
    </location>
</feature>
<proteinExistence type="inferred from homology"/>
<reference evidence="8" key="1">
    <citation type="journal article" date="2021" name="Nat. Commun.">
        <title>Genetic determinants of endophytism in the Arabidopsis root mycobiome.</title>
        <authorList>
            <person name="Mesny F."/>
            <person name="Miyauchi S."/>
            <person name="Thiergart T."/>
            <person name="Pickel B."/>
            <person name="Atanasova L."/>
            <person name="Karlsson M."/>
            <person name="Huettel B."/>
            <person name="Barry K.W."/>
            <person name="Haridas S."/>
            <person name="Chen C."/>
            <person name="Bauer D."/>
            <person name="Andreopoulos W."/>
            <person name="Pangilinan J."/>
            <person name="LaButti K."/>
            <person name="Riley R."/>
            <person name="Lipzen A."/>
            <person name="Clum A."/>
            <person name="Drula E."/>
            <person name="Henrissat B."/>
            <person name="Kohler A."/>
            <person name="Grigoriev I.V."/>
            <person name="Martin F.M."/>
            <person name="Hacquard S."/>
        </authorList>
    </citation>
    <scope>NUCLEOTIDE SEQUENCE</scope>
    <source>
        <strain evidence="8">MPI-CAGE-AT-0016</strain>
    </source>
</reference>
<evidence type="ECO:0000256" key="1">
    <source>
        <dbReference type="ARBA" id="ARBA00004141"/>
    </source>
</evidence>
<dbReference type="AlphaFoldDB" id="A0A8K0THX8"/>
<protein>
    <submittedName>
        <fullName evidence="8">Integral membrane protein</fullName>
    </submittedName>
</protein>
<dbReference type="EMBL" id="JAGPXD010000004">
    <property type="protein sequence ID" value="KAH7358875.1"/>
    <property type="molecule type" value="Genomic_DNA"/>
</dbReference>
<feature type="transmembrane region" description="Helical" evidence="6">
    <location>
        <begin position="73"/>
        <end position="94"/>
    </location>
</feature>
<organism evidence="8 9">
    <name type="scientific">Plectosphaerella cucumerina</name>
    <dbReference type="NCBI Taxonomy" id="40658"/>
    <lineage>
        <taxon>Eukaryota</taxon>
        <taxon>Fungi</taxon>
        <taxon>Dikarya</taxon>
        <taxon>Ascomycota</taxon>
        <taxon>Pezizomycotina</taxon>
        <taxon>Sordariomycetes</taxon>
        <taxon>Hypocreomycetidae</taxon>
        <taxon>Glomerellales</taxon>
        <taxon>Plectosphaerellaceae</taxon>
        <taxon>Plectosphaerella</taxon>
    </lineage>
</organism>
<feature type="transmembrane region" description="Helical" evidence="6">
    <location>
        <begin position="151"/>
        <end position="174"/>
    </location>
</feature>
<keyword evidence="4 6" id="KW-0472">Membrane</keyword>
<name>A0A8K0THX8_9PEZI</name>
<comment type="similarity">
    <text evidence="5">Belongs to the SAT4 family.</text>
</comment>
<dbReference type="InterPro" id="IPR049326">
    <property type="entry name" value="Rhodopsin_dom_fungi"/>
</dbReference>
<feature type="transmembrane region" description="Helical" evidence="6">
    <location>
        <begin position="266"/>
        <end position="292"/>
    </location>
</feature>
<feature type="transmembrane region" description="Helical" evidence="6">
    <location>
        <begin position="114"/>
        <end position="139"/>
    </location>
</feature>
<keyword evidence="3 6" id="KW-1133">Transmembrane helix</keyword>
<evidence type="ECO:0000256" key="5">
    <source>
        <dbReference type="ARBA" id="ARBA00038359"/>
    </source>
</evidence>
<accession>A0A8K0THX8</accession>
<sequence>MTSTPSPSTTDPPEQSGAFPPPPGYVVDLENPADYLHTVNIVGLSICLAFIVVSFALRCYAKIRIRKPSLAEDYMCIIAFFLSVFYIFLCFMMGRHGEGYHAWEVTIENYKLILMWLYASSIVWIPAAFAVKATILLVMARVFAVYERVALCIRLFVFFIFFAYLPVQIVKIFICTPIQHYWDPVPHGRCLDQPKVFLTDTALAIITDFVILVIPIPLIWRLRMSLCRKLKIIAMLGAGGAAVAVACFREYKIYVFQFTNDVTGDFVVMNLCGTIELTIGFVCACLPAINLLSESRMHTRQSSNQPRTRMWHPRKDKYIDQTTTTSYTVTALSSSAYGYEGSTGLAADGPSSKDGAAVLHPSAIDLRGTNSLDLYRVSSMDGRAEGWLVPGSVDAAEMTDLGGAPTEVWTPSPPQAALLMERLRMDPRDILVPDRIWDGTCREIKGDKEEV</sequence>
<dbReference type="Proteomes" id="UP000813385">
    <property type="component" value="Unassembled WGS sequence"/>
</dbReference>
<comment type="caution">
    <text evidence="8">The sequence shown here is derived from an EMBL/GenBank/DDBJ whole genome shotgun (WGS) entry which is preliminary data.</text>
</comment>
<keyword evidence="2 6" id="KW-0812">Transmembrane</keyword>
<evidence type="ECO:0000256" key="3">
    <source>
        <dbReference type="ARBA" id="ARBA00022989"/>
    </source>
</evidence>
<dbReference type="GO" id="GO:0016020">
    <property type="term" value="C:membrane"/>
    <property type="evidence" value="ECO:0007669"/>
    <property type="project" value="UniProtKB-SubCell"/>
</dbReference>
<dbReference type="InterPro" id="IPR052337">
    <property type="entry name" value="SAT4-like"/>
</dbReference>
<dbReference type="PANTHER" id="PTHR33048">
    <property type="entry name" value="PTH11-LIKE INTEGRAL MEMBRANE PROTEIN (AFU_ORTHOLOGUE AFUA_5G11245)"/>
    <property type="match status" value="1"/>
</dbReference>
<gene>
    <name evidence="8" type="ORF">B0T11DRAFT_299872</name>
</gene>
<evidence type="ECO:0000256" key="2">
    <source>
        <dbReference type="ARBA" id="ARBA00022692"/>
    </source>
</evidence>
<evidence type="ECO:0000256" key="4">
    <source>
        <dbReference type="ARBA" id="ARBA00023136"/>
    </source>
</evidence>
<feature type="transmembrane region" description="Helical" evidence="6">
    <location>
        <begin position="201"/>
        <end position="220"/>
    </location>
</feature>